<dbReference type="InterPro" id="IPR018556">
    <property type="entry name" value="SPIN90/Ldb17_LRD"/>
</dbReference>
<reference evidence="3" key="2">
    <citation type="journal article" name="Front. Microbiol.">
        <title>Degradative Capacity of Two Strains of Rhodonia placenta: From Phenotype to Genotype.</title>
        <authorList>
            <person name="Kolle M."/>
            <person name="Horta M.A.C."/>
            <person name="Nowrousian M."/>
            <person name="Ohm R.A."/>
            <person name="Benz J.P."/>
            <person name="Pilgard A."/>
        </authorList>
    </citation>
    <scope>NUCLEOTIDE SEQUENCE</scope>
    <source>
        <strain evidence="3">FPRL280</strain>
    </source>
</reference>
<dbReference type="InterPro" id="IPR030125">
    <property type="entry name" value="SPIN90/Ldb17"/>
</dbReference>
<organism evidence="3 4">
    <name type="scientific">Rhodonia placenta</name>
    <dbReference type="NCBI Taxonomy" id="104341"/>
    <lineage>
        <taxon>Eukaryota</taxon>
        <taxon>Fungi</taxon>
        <taxon>Dikarya</taxon>
        <taxon>Basidiomycota</taxon>
        <taxon>Agaricomycotina</taxon>
        <taxon>Agaricomycetes</taxon>
        <taxon>Polyporales</taxon>
        <taxon>Adustoporiaceae</taxon>
        <taxon>Rhodonia</taxon>
    </lineage>
</organism>
<sequence length="578" mass="64677">MSPMDVFGVVYIIENAQQFWSELEDILHIPDRLTLDRLDATLRRFVSFCAAYHEQYLQSPLQMEHAYDLLLASELLAFHSERMSDILLDDARNATDPHLQLILYSVLLVYGRQNMSFLRSQKRWQPLLPLLMDNVVLDVDPGVEDTYSGLVTGSSSGGQAATAVPIEAKLRSLSVRLLYEVCRVQKLSLPELEIFSDTFIDYLFELVEQTRHMQDETFNYSVIKLIVALNEQFMVASLPSHPPHVHGKPAFEHKKSEKADGENRVLRVLMARQGSSMTFGENMIFMLNRADRTPEDLCMQLLVLKLLYLLFTTEGMSEYFYTNDLRVLVDVFLREIGNIDEDNESLRHTYLRVLHPLLTKTQLRTMPYKRAQVIRTLESLVENETIHDIDPTTKRLVARCLSGDWCVQFRKTLGVGAPPRVDSPSSVMSEPHGMAAYAERARSGSIRGKNYKASRSAENLLNLGHARGPSQGRHGPLDGLRQPSADSTSSLPKAATTSAPTSAVSRRRDRAGSSPTEPDSPVSLLSSSSSSTLSAKPRRTPPPPPKRRKPPAVPVARSGLSALTASQPSLTELLPKGR</sequence>
<dbReference type="GO" id="GO:0051666">
    <property type="term" value="P:actin cortical patch localization"/>
    <property type="evidence" value="ECO:0007669"/>
    <property type="project" value="TreeGrafter"/>
</dbReference>
<dbReference type="Pfam" id="PF09431">
    <property type="entry name" value="SPIN90_LRD"/>
    <property type="match status" value="1"/>
</dbReference>
<protein>
    <recommendedName>
        <fullName evidence="2">SPIN90/Ldb17 leucine-rich domain-containing protein</fullName>
    </recommendedName>
</protein>
<feature type="compositionally biased region" description="Low complexity" evidence="1">
    <location>
        <begin position="523"/>
        <end position="535"/>
    </location>
</feature>
<dbReference type="GO" id="GO:0006897">
    <property type="term" value="P:endocytosis"/>
    <property type="evidence" value="ECO:0007669"/>
    <property type="project" value="TreeGrafter"/>
</dbReference>
<dbReference type="Proteomes" id="UP000639403">
    <property type="component" value="Unassembled WGS sequence"/>
</dbReference>
<dbReference type="GO" id="GO:0071933">
    <property type="term" value="F:Arp2/3 complex binding"/>
    <property type="evidence" value="ECO:0007669"/>
    <property type="project" value="TreeGrafter"/>
</dbReference>
<evidence type="ECO:0000313" key="3">
    <source>
        <dbReference type="EMBL" id="KAF9803910.1"/>
    </source>
</evidence>
<dbReference type="PANTHER" id="PTHR13357:SF1">
    <property type="entry name" value="NCK-INTERACTING PROTEIN WITH SH3 DOMAIN"/>
    <property type="match status" value="1"/>
</dbReference>
<evidence type="ECO:0000256" key="1">
    <source>
        <dbReference type="SAM" id="MobiDB-lite"/>
    </source>
</evidence>
<feature type="domain" description="SPIN90/Ldb17 leucine-rich" evidence="2">
    <location>
        <begin position="215"/>
        <end position="372"/>
    </location>
</feature>
<proteinExistence type="predicted"/>
<dbReference type="PANTHER" id="PTHR13357">
    <property type="entry name" value="SH3 ADAPTER PROTEIN SPIN90 NCK INTERACTING PROTEIN WITH SH3 DOMAIN"/>
    <property type="match status" value="1"/>
</dbReference>
<feature type="compositionally biased region" description="Polar residues" evidence="1">
    <location>
        <begin position="561"/>
        <end position="570"/>
    </location>
</feature>
<evidence type="ECO:0000313" key="4">
    <source>
        <dbReference type="Proteomes" id="UP000639403"/>
    </source>
</evidence>
<gene>
    <name evidence="3" type="ORF">IEO21_09515</name>
</gene>
<name>A0A8H7NU63_9APHY</name>
<dbReference type="AlphaFoldDB" id="A0A8H7NU63"/>
<dbReference type="EMBL" id="JADOXO010000468">
    <property type="protein sequence ID" value="KAF9803910.1"/>
    <property type="molecule type" value="Genomic_DNA"/>
</dbReference>
<evidence type="ECO:0000259" key="2">
    <source>
        <dbReference type="Pfam" id="PF09431"/>
    </source>
</evidence>
<dbReference type="GO" id="GO:0000147">
    <property type="term" value="P:actin cortical patch assembly"/>
    <property type="evidence" value="ECO:0007669"/>
    <property type="project" value="TreeGrafter"/>
</dbReference>
<accession>A0A8H7NU63</accession>
<comment type="caution">
    <text evidence="3">The sequence shown here is derived from an EMBL/GenBank/DDBJ whole genome shotgun (WGS) entry which is preliminary data.</text>
</comment>
<dbReference type="GO" id="GO:0030479">
    <property type="term" value="C:actin cortical patch"/>
    <property type="evidence" value="ECO:0007669"/>
    <property type="project" value="TreeGrafter"/>
</dbReference>
<feature type="region of interest" description="Disordered" evidence="1">
    <location>
        <begin position="463"/>
        <end position="578"/>
    </location>
</feature>
<feature type="compositionally biased region" description="Low complexity" evidence="1">
    <location>
        <begin position="487"/>
        <end position="504"/>
    </location>
</feature>
<reference evidence="3" key="1">
    <citation type="submission" date="2020-11" db="EMBL/GenBank/DDBJ databases">
        <authorList>
            <person name="Koelle M."/>
            <person name="Horta M.A.C."/>
            <person name="Nowrousian M."/>
            <person name="Ohm R.A."/>
            <person name="Benz P."/>
            <person name="Pilgard A."/>
        </authorList>
    </citation>
    <scope>NUCLEOTIDE SEQUENCE</scope>
    <source>
        <strain evidence="3">FPRL280</strain>
    </source>
</reference>
<feature type="region of interest" description="Disordered" evidence="1">
    <location>
        <begin position="417"/>
        <end position="447"/>
    </location>
</feature>